<proteinExistence type="predicted"/>
<keyword evidence="1" id="KW-0175">Coiled coil</keyword>
<evidence type="ECO:0000256" key="2">
    <source>
        <dbReference type="SAM" id="MobiDB-lite"/>
    </source>
</evidence>
<feature type="compositionally biased region" description="Basic and acidic residues" evidence="2">
    <location>
        <begin position="1"/>
        <end position="15"/>
    </location>
</feature>
<evidence type="ECO:0000256" key="1">
    <source>
        <dbReference type="SAM" id="Coils"/>
    </source>
</evidence>
<feature type="region of interest" description="Disordered" evidence="2">
    <location>
        <begin position="1"/>
        <end position="29"/>
    </location>
</feature>
<sequence length="181" mass="20730">MTHFQLETRNHHSGDGTDSSGGGSSITSDFESMSLSGLMNDLKREIITKEEVLKSRQIIIDNLELCLSEMKRHMARLEQENHNFNKSNSDLSKKVIAVEKEKEEVEEKKQELDKMIADYQQQLETIKQEKQQLEFEHANQSQTISHLRRVLEETKRSGTATVSPSSSSSFLSTFFRSVHDV</sequence>
<feature type="coiled-coil region" evidence="1">
    <location>
        <begin position="60"/>
        <end position="143"/>
    </location>
</feature>
<protein>
    <submittedName>
        <fullName evidence="4">CSON005411 protein</fullName>
    </submittedName>
</protein>
<organism evidence="4">
    <name type="scientific">Culicoides sonorensis</name>
    <name type="common">Biting midge</name>
    <dbReference type="NCBI Taxonomy" id="179676"/>
    <lineage>
        <taxon>Eukaryota</taxon>
        <taxon>Metazoa</taxon>
        <taxon>Ecdysozoa</taxon>
        <taxon>Arthropoda</taxon>
        <taxon>Hexapoda</taxon>
        <taxon>Insecta</taxon>
        <taxon>Pterygota</taxon>
        <taxon>Neoptera</taxon>
        <taxon>Endopterygota</taxon>
        <taxon>Diptera</taxon>
        <taxon>Nematocera</taxon>
        <taxon>Chironomoidea</taxon>
        <taxon>Ceratopogonidae</taxon>
        <taxon>Ceratopogoninae</taxon>
        <taxon>Culicoides</taxon>
        <taxon>Monoculicoides</taxon>
    </lineage>
</organism>
<gene>
    <name evidence="4" type="primary">CSON005411</name>
</gene>
<evidence type="ECO:0000313" key="4">
    <source>
        <dbReference type="EMBL" id="SSX21798.1"/>
    </source>
</evidence>
<reference evidence="3" key="1">
    <citation type="submission" date="2018-04" db="EMBL/GenBank/DDBJ databases">
        <authorList>
            <person name="Go L.Y."/>
            <person name="Mitchell J.A."/>
        </authorList>
    </citation>
    <scope>NUCLEOTIDE SEQUENCE</scope>
    <source>
        <tissue evidence="3">Whole organism</tissue>
    </source>
</reference>
<name>A0A336M6Z6_CULSO</name>
<dbReference type="AlphaFoldDB" id="A0A336M6Z6"/>
<accession>A0A336M6Z6</accession>
<dbReference type="EMBL" id="UFQT01000214">
    <property type="protein sequence ID" value="SSX21798.1"/>
    <property type="molecule type" value="Genomic_DNA"/>
</dbReference>
<dbReference type="VEuPathDB" id="VectorBase:CSON005411"/>
<evidence type="ECO:0000313" key="3">
    <source>
        <dbReference type="EMBL" id="SSX01418.1"/>
    </source>
</evidence>
<reference evidence="4" key="2">
    <citation type="submission" date="2018-07" db="EMBL/GenBank/DDBJ databases">
        <authorList>
            <person name="Quirk P.G."/>
            <person name="Krulwich T.A."/>
        </authorList>
    </citation>
    <scope>NUCLEOTIDE SEQUENCE</scope>
</reference>
<dbReference type="EMBL" id="UFQS01000214">
    <property type="protein sequence ID" value="SSX01418.1"/>
    <property type="molecule type" value="Genomic_DNA"/>
</dbReference>
<dbReference type="SUPFAM" id="SSF90257">
    <property type="entry name" value="Myosin rod fragments"/>
    <property type="match status" value="1"/>
</dbReference>